<keyword evidence="13" id="KW-0804">Transcription</keyword>
<evidence type="ECO:0000256" key="15">
    <source>
        <dbReference type="PROSITE-ProRule" id="PRU00023"/>
    </source>
</evidence>
<keyword evidence="5" id="KW-0106">Calcium</keyword>
<dbReference type="PANTHER" id="PTHR23335:SF30">
    <property type="entry name" value="CALMODULIN-BINDING TRANSCRIPTION ACTIVATOR 3"/>
    <property type="match status" value="1"/>
</dbReference>
<evidence type="ECO:0000256" key="11">
    <source>
        <dbReference type="ARBA" id="ARBA00023125"/>
    </source>
</evidence>
<organism evidence="18 19">
    <name type="scientific">Carya illinoinensis</name>
    <name type="common">Pecan</name>
    <dbReference type="NCBI Taxonomy" id="32201"/>
    <lineage>
        <taxon>Eukaryota</taxon>
        <taxon>Viridiplantae</taxon>
        <taxon>Streptophyta</taxon>
        <taxon>Embryophyta</taxon>
        <taxon>Tracheophyta</taxon>
        <taxon>Spermatophyta</taxon>
        <taxon>Magnoliopsida</taxon>
        <taxon>eudicotyledons</taxon>
        <taxon>Gunneridae</taxon>
        <taxon>Pentapetalae</taxon>
        <taxon>rosids</taxon>
        <taxon>fabids</taxon>
        <taxon>Fagales</taxon>
        <taxon>Juglandaceae</taxon>
        <taxon>Carya</taxon>
    </lineage>
</organism>
<dbReference type="PROSITE" id="PS50096">
    <property type="entry name" value="IQ"/>
    <property type="match status" value="2"/>
</dbReference>
<keyword evidence="9 15" id="KW-0040">ANK repeat</keyword>
<evidence type="ECO:0000313" key="19">
    <source>
        <dbReference type="Proteomes" id="UP000811609"/>
    </source>
</evidence>
<feature type="region of interest" description="Disordered" evidence="16">
    <location>
        <begin position="834"/>
        <end position="853"/>
    </location>
</feature>
<proteinExistence type="inferred from homology"/>
<evidence type="ECO:0000256" key="13">
    <source>
        <dbReference type="ARBA" id="ARBA00023163"/>
    </source>
</evidence>
<accession>A0A8T1R263</accession>
<evidence type="ECO:0000256" key="14">
    <source>
        <dbReference type="ARBA" id="ARBA00023242"/>
    </source>
</evidence>
<dbReference type="GO" id="GO:0003690">
    <property type="term" value="F:double-stranded DNA binding"/>
    <property type="evidence" value="ECO:0007669"/>
    <property type="project" value="TreeGrafter"/>
</dbReference>
<dbReference type="InterPro" id="IPR005559">
    <property type="entry name" value="CG-1_dom"/>
</dbReference>
<evidence type="ECO:0000256" key="6">
    <source>
        <dbReference type="ARBA" id="ARBA00022860"/>
    </source>
</evidence>
<name>A0A8T1R263_CARIL</name>
<keyword evidence="10" id="KW-0175">Coiled coil</keyword>
<keyword evidence="12" id="KW-0010">Activator</keyword>
<keyword evidence="8" id="KW-0346">Stress response</keyword>
<evidence type="ECO:0000259" key="17">
    <source>
        <dbReference type="PROSITE" id="PS51437"/>
    </source>
</evidence>
<dbReference type="Pfam" id="PF00612">
    <property type="entry name" value="IQ"/>
    <property type="match status" value="2"/>
</dbReference>
<dbReference type="PROSITE" id="PS50297">
    <property type="entry name" value="ANK_REP_REGION"/>
    <property type="match status" value="1"/>
</dbReference>
<dbReference type="InterPro" id="IPR000048">
    <property type="entry name" value="IQ_motif_EF-hand-BS"/>
</dbReference>
<dbReference type="InterPro" id="IPR002110">
    <property type="entry name" value="Ankyrin_rpt"/>
</dbReference>
<evidence type="ECO:0000256" key="7">
    <source>
        <dbReference type="ARBA" id="ARBA00023015"/>
    </source>
</evidence>
<comment type="similarity">
    <text evidence="2">Belongs to the CAMTA family.</text>
</comment>
<dbReference type="SMART" id="SM01076">
    <property type="entry name" value="CG-1"/>
    <property type="match status" value="1"/>
</dbReference>
<dbReference type="PROSITE" id="PS50088">
    <property type="entry name" value="ANK_REPEAT"/>
    <property type="match status" value="1"/>
</dbReference>
<dbReference type="GO" id="GO:0003712">
    <property type="term" value="F:transcription coregulator activity"/>
    <property type="evidence" value="ECO:0007669"/>
    <property type="project" value="TreeGrafter"/>
</dbReference>
<dbReference type="SMART" id="SM00248">
    <property type="entry name" value="ANK"/>
    <property type="match status" value="2"/>
</dbReference>
<dbReference type="SMART" id="SM00015">
    <property type="entry name" value="IQ"/>
    <property type="match status" value="2"/>
</dbReference>
<protein>
    <recommendedName>
        <fullName evidence="17">CG-1 domain-containing protein</fullName>
    </recommendedName>
</protein>
<keyword evidence="3" id="KW-0597">Phosphoprotein</keyword>
<evidence type="ECO:0000256" key="9">
    <source>
        <dbReference type="ARBA" id="ARBA00023043"/>
    </source>
</evidence>
<keyword evidence="14" id="KW-0539">Nucleus</keyword>
<dbReference type="PANTHER" id="PTHR23335">
    <property type="entry name" value="CALMODULIN-BINDING TRANSCRIPTION ACTIVATOR CAMTA"/>
    <property type="match status" value="1"/>
</dbReference>
<evidence type="ECO:0000256" key="8">
    <source>
        <dbReference type="ARBA" id="ARBA00023016"/>
    </source>
</evidence>
<feature type="domain" description="CG-1" evidence="17">
    <location>
        <begin position="15"/>
        <end position="141"/>
    </location>
</feature>
<dbReference type="GO" id="GO:0006357">
    <property type="term" value="P:regulation of transcription by RNA polymerase II"/>
    <property type="evidence" value="ECO:0007669"/>
    <property type="project" value="TreeGrafter"/>
</dbReference>
<dbReference type="Pfam" id="PF12796">
    <property type="entry name" value="Ank_2"/>
    <property type="match status" value="1"/>
</dbReference>
<dbReference type="GO" id="GO:0005634">
    <property type="term" value="C:nucleus"/>
    <property type="evidence" value="ECO:0007669"/>
    <property type="project" value="UniProtKB-SubCell"/>
</dbReference>
<keyword evidence="4" id="KW-0677">Repeat</keyword>
<dbReference type="FunFam" id="1.20.5.190:FF:000003">
    <property type="entry name" value="Calmodulin-binding transcription activator 2"/>
    <property type="match status" value="1"/>
</dbReference>
<evidence type="ECO:0000256" key="5">
    <source>
        <dbReference type="ARBA" id="ARBA00022837"/>
    </source>
</evidence>
<dbReference type="EMBL" id="CM031811">
    <property type="protein sequence ID" value="KAG6660976.1"/>
    <property type="molecule type" value="Genomic_DNA"/>
</dbReference>
<evidence type="ECO:0000256" key="3">
    <source>
        <dbReference type="ARBA" id="ARBA00022553"/>
    </source>
</evidence>
<keyword evidence="19" id="KW-1185">Reference proteome</keyword>
<dbReference type="FunFam" id="2.60.40.10:FF:000314">
    <property type="entry name" value="Calmodulin-binding transcription activator 2"/>
    <property type="match status" value="1"/>
</dbReference>
<evidence type="ECO:0000256" key="2">
    <source>
        <dbReference type="ARBA" id="ARBA00008267"/>
    </source>
</evidence>
<evidence type="ECO:0000256" key="12">
    <source>
        <dbReference type="ARBA" id="ARBA00023159"/>
    </source>
</evidence>
<dbReference type="GO" id="GO:0009409">
    <property type="term" value="P:response to cold"/>
    <property type="evidence" value="ECO:0007669"/>
    <property type="project" value="UniProtKB-ARBA"/>
</dbReference>
<dbReference type="Proteomes" id="UP000811609">
    <property type="component" value="Chromosome 3"/>
</dbReference>
<comment type="caution">
    <text evidence="18">The sequence shown here is derived from an EMBL/GenBank/DDBJ whole genome shotgun (WGS) entry which is preliminary data.</text>
</comment>
<evidence type="ECO:0000313" key="18">
    <source>
        <dbReference type="EMBL" id="KAG6660976.1"/>
    </source>
</evidence>
<gene>
    <name evidence="18" type="ORF">CIPAW_03G142500</name>
</gene>
<dbReference type="Pfam" id="PF03859">
    <property type="entry name" value="CG-1"/>
    <property type="match status" value="1"/>
</dbReference>
<dbReference type="PROSITE" id="PS51437">
    <property type="entry name" value="CG_1"/>
    <property type="match status" value="1"/>
</dbReference>
<feature type="repeat" description="ANK" evidence="15">
    <location>
        <begin position="750"/>
        <end position="782"/>
    </location>
</feature>
<reference evidence="18" key="1">
    <citation type="submission" date="2020-12" db="EMBL/GenBank/DDBJ databases">
        <title>WGS assembly of Carya illinoinensis cv. Pawnee.</title>
        <authorList>
            <person name="Platts A."/>
            <person name="Shu S."/>
            <person name="Wright S."/>
            <person name="Barry K."/>
            <person name="Edger P."/>
            <person name="Pires J.C."/>
            <person name="Schmutz J."/>
        </authorList>
    </citation>
    <scope>NUCLEOTIDE SEQUENCE</scope>
    <source>
        <tissue evidence="18">Leaf</tissue>
    </source>
</reference>
<keyword evidence="6" id="KW-0112">Calmodulin-binding</keyword>
<evidence type="ECO:0000256" key="16">
    <source>
        <dbReference type="SAM" id="MobiDB-lite"/>
    </source>
</evidence>
<keyword evidence="7" id="KW-0805">Transcription regulation</keyword>
<feature type="compositionally biased region" description="Polar residues" evidence="16">
    <location>
        <begin position="837"/>
        <end position="853"/>
    </location>
</feature>
<comment type="subcellular location">
    <subcellularLocation>
        <location evidence="1">Nucleus</location>
    </subcellularLocation>
</comment>
<evidence type="ECO:0000256" key="1">
    <source>
        <dbReference type="ARBA" id="ARBA00004123"/>
    </source>
</evidence>
<evidence type="ECO:0000256" key="4">
    <source>
        <dbReference type="ARBA" id="ARBA00022737"/>
    </source>
</evidence>
<sequence length="1103" mass="123797">MADSRRYALGNQLDIEQLLLEAQHRWLRPAEICEILRNYQKFYIAPEPANMPSSGSLFLFDRKVLRYFRKDGHNWRKKKDGKTVKEAHERLKAGSIDVLHCYYAHGEENENFQRRSYWMLEDDLSHIVLVHYREVKGNRTNFNRIKETEEAIPYSQEAEDILPNSENDSSVASNFRLNNYQVPSQTTDTTSLNSVQASDYEDTESAYNHQASSGQHCFLESQQSMVEKINAGFPNPYFDASSSRDFQGKLSAISRVDFVSLTLADKVKDSNNPELKHLDFATWDDILGNGTSGGEGVSFQPSFPETQPDTIGVLSKQENQILGQLFTGNFERPEIGSHLQVQEEWQTSESKLPLDRIVQKELASEVTSRFHEDIIRANQLNSLEPFFADSDKLENHPIQNNLQVQLSNAEHEDYLKSNRENKMALEGKANYSFAIKPPLLDGSLSEEGLKKLDSFNRWMSKELGDVNESHMQSSSGAYWDSVASESRVDGSSISSQVHLDNYILGPSLSQDQLFSIIDFSPNWAYEGSEVKVLITGKFLKSQKEAEICKWSCMFGELEVPAEVIADGVLRCHTPVHKAARLPFYVTNSNRLACSEVREFEYRVSHIKDVNVIDSYSKTSEILHMQFGKLLCLSSVSHSNSDSIGVSEKSQLSDKISSLLKEDDDEWDQMLNLVSEKDYSPEKAQEKLLEKLLKEKLHAWLLQKAAEGGKGPSVLDKCGQGVLHFAAALGYDWALQPTTVAGVSVNFRDVNGWTALHWAAFCGRERTVASLVSLGAAPGALTDPCPQYPSGRTPADLASANGHKGIAGYLAESALSAHLVSLKLDTKEGDAAEISGSKAVQTGSERSATPISNGELSEGLSLKDSLAAVCNATQAAARIHQVFRVHSFHQKQLKEYVGGTFGMSDEQALSLLAVKTHKSGQHDLPLQTAAIQIQKKFRSWKGRKEFLIIRERIVKIQAHVRGHQVRKNYKKITWSVGILEKIILRWRRKGIGLRGFKSEALTEGSRIQDTSSKEDDYDFLKEGRKQTEKGLQKALARVKSMVQYPEGREQYRRLLNVVAEIQETKVYDGVLNSTKEAADLDDDDLIDLEALLDQDDDTYMPPKM</sequence>
<dbReference type="AlphaFoldDB" id="A0A8T1R263"/>
<dbReference type="GO" id="GO:0005516">
    <property type="term" value="F:calmodulin binding"/>
    <property type="evidence" value="ECO:0007669"/>
    <property type="project" value="UniProtKB-KW"/>
</dbReference>
<keyword evidence="11" id="KW-0238">DNA-binding</keyword>
<evidence type="ECO:0000256" key="10">
    <source>
        <dbReference type="ARBA" id="ARBA00023054"/>
    </source>
</evidence>